<comment type="caution">
    <text evidence="1">The sequence shown here is derived from an EMBL/GenBank/DDBJ whole genome shotgun (WGS) entry which is preliminary data.</text>
</comment>
<dbReference type="Proteomes" id="UP000013909">
    <property type="component" value="Unassembled WGS sequence"/>
</dbReference>
<dbReference type="EMBL" id="AQHR01000126">
    <property type="protein sequence ID" value="EON74739.1"/>
    <property type="molecule type" value="Genomic_DNA"/>
</dbReference>
<dbReference type="PATRIC" id="fig|1288963.3.peg.4837"/>
<gene>
    <name evidence="1" type="ORF">ADIS_4850</name>
</gene>
<proteinExistence type="predicted"/>
<dbReference type="InterPro" id="IPR019619">
    <property type="entry name" value="DUF2490"/>
</dbReference>
<keyword evidence="2" id="KW-1185">Reference proteome</keyword>
<accession>R7ZL31</accession>
<dbReference type="STRING" id="1232681.ADIS_4850"/>
<protein>
    <recommendedName>
        <fullName evidence="3">DUF2490 domain-containing protein</fullName>
    </recommendedName>
</protein>
<name>R7ZL31_9BACT</name>
<evidence type="ECO:0000313" key="1">
    <source>
        <dbReference type="EMBL" id="EON74739.1"/>
    </source>
</evidence>
<dbReference type="Pfam" id="PF10677">
    <property type="entry name" value="DUF2490"/>
    <property type="match status" value="1"/>
</dbReference>
<dbReference type="AlphaFoldDB" id="R7ZL31"/>
<evidence type="ECO:0008006" key="3">
    <source>
        <dbReference type="Google" id="ProtNLM"/>
    </source>
</evidence>
<reference evidence="1 2" key="1">
    <citation type="submission" date="2013-02" db="EMBL/GenBank/DDBJ databases">
        <title>A novel strain isolated from Lonar lake, Maharashtra, India.</title>
        <authorList>
            <person name="Singh A."/>
        </authorList>
    </citation>
    <scope>NUCLEOTIDE SEQUENCE [LARGE SCALE GENOMIC DNA]</scope>
    <source>
        <strain evidence="1 2">AK24</strain>
    </source>
</reference>
<evidence type="ECO:0000313" key="2">
    <source>
        <dbReference type="Proteomes" id="UP000013909"/>
    </source>
</evidence>
<organism evidence="1 2">
    <name type="scientific">Lunatimonas lonarensis</name>
    <dbReference type="NCBI Taxonomy" id="1232681"/>
    <lineage>
        <taxon>Bacteria</taxon>
        <taxon>Pseudomonadati</taxon>
        <taxon>Bacteroidota</taxon>
        <taxon>Cytophagia</taxon>
        <taxon>Cytophagales</taxon>
        <taxon>Cyclobacteriaceae</taxon>
    </lineage>
</organism>
<sequence>MSDRVFWYQENHYRRRNSIDNRSDFVGRMSQLYNRAGFVYLFNDQFEVTVGPTLVWNFTPNPDDPSFVTSTLEPRLWHQWLLTQSMSGIKILHQFRFEHRFKRDNLIGADYIYTDRYRYKIVAYIPLNKPRMENRTFFLAPSNEIFFETGKMQRDILEENRVYTAIGYTLNNFMFFGGHMWTYGPTNNPGIYRNRHIIRLNVMYTLDFRNKRKPVIRSLPAL</sequence>